<evidence type="ECO:0000256" key="1">
    <source>
        <dbReference type="SAM" id="Coils"/>
    </source>
</evidence>
<protein>
    <recommendedName>
        <fullName evidence="5">DUF2959 domain-containing protein</fullName>
    </recommendedName>
</protein>
<sequence length="237" mass="26809">MLKYTDEWLQKYKQQKGPIIWNALGLATFFIILWGSQAFFSGCATTGPEKKQKAVSSIEEFRKELSKNLNQVTETLTALNQIAKTGEGDLYKPYKNFVKQLDRTTENSRNMSKHADDMAMKGKQYFDTWEKELSNIINSELRSKGKERRGEVSNTFSRITNLAQKVQSTYQPFISDLTDIKTALGNDLTTTGIVTLKPYITKANENAKTVMAKLQELADEVDRVTNALSSRVGLSIE</sequence>
<dbReference type="InterPro" id="IPR021342">
    <property type="entry name" value="DUF2959"/>
</dbReference>
<comment type="caution">
    <text evidence="3">The sequence shown here is derived from an EMBL/GenBank/DDBJ whole genome shotgun (WGS) entry which is preliminary data.</text>
</comment>
<feature type="coiled-coil region" evidence="1">
    <location>
        <begin position="200"/>
        <end position="227"/>
    </location>
</feature>
<feature type="transmembrane region" description="Helical" evidence="2">
    <location>
        <begin position="20"/>
        <end position="40"/>
    </location>
</feature>
<keyword evidence="1" id="KW-0175">Coiled coil</keyword>
<dbReference type="Proteomes" id="UP000032309">
    <property type="component" value="Unassembled WGS sequence"/>
</dbReference>
<evidence type="ECO:0000313" key="3">
    <source>
        <dbReference type="EMBL" id="GAN32026.1"/>
    </source>
</evidence>
<evidence type="ECO:0008006" key="5">
    <source>
        <dbReference type="Google" id="ProtNLM"/>
    </source>
</evidence>
<gene>
    <name evidence="3" type="ORF">BROSI_A0530</name>
</gene>
<organism evidence="3 4">
    <name type="scientific">Candidatus Brocadia sinica JPN1</name>
    <dbReference type="NCBI Taxonomy" id="1197129"/>
    <lineage>
        <taxon>Bacteria</taxon>
        <taxon>Pseudomonadati</taxon>
        <taxon>Planctomycetota</taxon>
        <taxon>Candidatus Brocadiia</taxon>
        <taxon>Candidatus Brocadiales</taxon>
        <taxon>Candidatus Brocadiaceae</taxon>
        <taxon>Candidatus Brocadia</taxon>
    </lineage>
</organism>
<reference evidence="4" key="1">
    <citation type="journal article" date="2015" name="Genome Announc.">
        <title>Draft Genome Sequence of an Anaerobic Ammonium-Oxidizing Bacterium, "Candidatus Brocadia sinica".</title>
        <authorList>
            <person name="Oshiki M."/>
            <person name="Shinyako-Hata K."/>
            <person name="Satoh H."/>
            <person name="Okabe S."/>
        </authorList>
    </citation>
    <scope>NUCLEOTIDE SEQUENCE [LARGE SCALE GENOMIC DNA]</scope>
    <source>
        <strain evidence="4">JPN1</strain>
    </source>
</reference>
<evidence type="ECO:0000313" key="4">
    <source>
        <dbReference type="Proteomes" id="UP000032309"/>
    </source>
</evidence>
<evidence type="ECO:0000256" key="2">
    <source>
        <dbReference type="SAM" id="Phobius"/>
    </source>
</evidence>
<keyword evidence="2" id="KW-0812">Transmembrane</keyword>
<accession>A0ABQ0JTI8</accession>
<name>A0ABQ0JTI8_9BACT</name>
<dbReference type="EMBL" id="BAFN01000001">
    <property type="protein sequence ID" value="GAN32026.1"/>
    <property type="molecule type" value="Genomic_DNA"/>
</dbReference>
<dbReference type="RefSeq" id="WP_052562111.1">
    <property type="nucleotide sequence ID" value="NZ_BAFN01000001.1"/>
</dbReference>
<dbReference type="Pfam" id="PF11172">
    <property type="entry name" value="DUF2959"/>
    <property type="match status" value="1"/>
</dbReference>
<keyword evidence="4" id="KW-1185">Reference proteome</keyword>
<keyword evidence="2" id="KW-1133">Transmembrane helix</keyword>
<keyword evidence="2" id="KW-0472">Membrane</keyword>
<proteinExistence type="predicted"/>